<dbReference type="NCBIfam" id="TIGR00228">
    <property type="entry name" value="ruvC"/>
    <property type="match status" value="1"/>
</dbReference>
<dbReference type="InterPro" id="IPR012337">
    <property type="entry name" value="RNaseH-like_sf"/>
</dbReference>
<evidence type="ECO:0000256" key="8">
    <source>
        <dbReference type="ARBA" id="ARBA00022842"/>
    </source>
</evidence>
<evidence type="ECO:0000256" key="4">
    <source>
        <dbReference type="ARBA" id="ARBA00022723"/>
    </source>
</evidence>
<dbReference type="GO" id="GO:0006281">
    <property type="term" value="P:DNA repair"/>
    <property type="evidence" value="ECO:0007669"/>
    <property type="project" value="UniProtKB-KW"/>
</dbReference>
<evidence type="ECO:0000256" key="5">
    <source>
        <dbReference type="ARBA" id="ARBA00022759"/>
    </source>
</evidence>
<dbReference type="PANTHER" id="PTHR30194">
    <property type="entry name" value="CROSSOVER JUNCTION ENDODEOXYRIBONUCLEASE RUVC"/>
    <property type="match status" value="1"/>
</dbReference>
<keyword evidence="2" id="KW-0963">Cytoplasm</keyword>
<evidence type="ECO:0000313" key="12">
    <source>
        <dbReference type="EMBL" id="CAB4629520.1"/>
    </source>
</evidence>
<evidence type="ECO:0000256" key="9">
    <source>
        <dbReference type="ARBA" id="ARBA00023125"/>
    </source>
</evidence>
<keyword evidence="5" id="KW-0255">Endonuclease</keyword>
<reference evidence="12" key="1">
    <citation type="submission" date="2020-05" db="EMBL/GenBank/DDBJ databases">
        <authorList>
            <person name="Chiriac C."/>
            <person name="Salcher M."/>
            <person name="Ghai R."/>
            <person name="Kavagutti S V."/>
        </authorList>
    </citation>
    <scope>NUCLEOTIDE SEQUENCE</scope>
</reference>
<dbReference type="GO" id="GO:0046872">
    <property type="term" value="F:metal ion binding"/>
    <property type="evidence" value="ECO:0007669"/>
    <property type="project" value="UniProtKB-KW"/>
</dbReference>
<dbReference type="EMBL" id="CAEZVM010000012">
    <property type="protein sequence ID" value="CAB4629520.1"/>
    <property type="molecule type" value="Genomic_DNA"/>
</dbReference>
<keyword evidence="7" id="KW-0378">Hydrolase</keyword>
<dbReference type="Pfam" id="PF02075">
    <property type="entry name" value="RuvC"/>
    <property type="match status" value="1"/>
</dbReference>
<evidence type="ECO:0000256" key="6">
    <source>
        <dbReference type="ARBA" id="ARBA00022763"/>
    </source>
</evidence>
<dbReference type="InterPro" id="IPR002176">
    <property type="entry name" value="X-over_junc_endoDNase_RuvC"/>
</dbReference>
<keyword evidence="6" id="KW-0227">DNA damage</keyword>
<keyword evidence="9" id="KW-0238">DNA-binding</keyword>
<keyword evidence="10" id="KW-0233">DNA recombination</keyword>
<dbReference type="PANTHER" id="PTHR30194:SF3">
    <property type="entry name" value="CROSSOVER JUNCTION ENDODEOXYRIBONUCLEASE RUVC"/>
    <property type="match status" value="1"/>
</dbReference>
<name>A0A6J6IY87_9ZZZZ</name>
<evidence type="ECO:0000256" key="11">
    <source>
        <dbReference type="ARBA" id="ARBA00023204"/>
    </source>
</evidence>
<evidence type="ECO:0000256" key="1">
    <source>
        <dbReference type="ARBA" id="ARBA00009518"/>
    </source>
</evidence>
<dbReference type="Gene3D" id="3.30.420.10">
    <property type="entry name" value="Ribonuclease H-like superfamily/Ribonuclease H"/>
    <property type="match status" value="1"/>
</dbReference>
<dbReference type="GO" id="GO:0008821">
    <property type="term" value="F:crossover junction DNA endonuclease activity"/>
    <property type="evidence" value="ECO:0007669"/>
    <property type="project" value="InterPro"/>
</dbReference>
<proteinExistence type="inferred from homology"/>
<keyword evidence="11" id="KW-0234">DNA repair</keyword>
<dbReference type="GO" id="GO:0006310">
    <property type="term" value="P:DNA recombination"/>
    <property type="evidence" value="ECO:0007669"/>
    <property type="project" value="UniProtKB-KW"/>
</dbReference>
<dbReference type="GO" id="GO:0003677">
    <property type="term" value="F:DNA binding"/>
    <property type="evidence" value="ECO:0007669"/>
    <property type="project" value="UniProtKB-KW"/>
</dbReference>
<protein>
    <submittedName>
        <fullName evidence="12">Unannotated protein</fullName>
    </submittedName>
</protein>
<dbReference type="CDD" id="cd16962">
    <property type="entry name" value="RuvC"/>
    <property type="match status" value="1"/>
</dbReference>
<evidence type="ECO:0000256" key="2">
    <source>
        <dbReference type="ARBA" id="ARBA00022490"/>
    </source>
</evidence>
<evidence type="ECO:0000256" key="10">
    <source>
        <dbReference type="ARBA" id="ARBA00023172"/>
    </source>
</evidence>
<dbReference type="FunFam" id="3.30.420.10:FF:000002">
    <property type="entry name" value="Crossover junction endodeoxyribonuclease RuvC"/>
    <property type="match status" value="1"/>
</dbReference>
<evidence type="ECO:0000256" key="7">
    <source>
        <dbReference type="ARBA" id="ARBA00022801"/>
    </source>
</evidence>
<dbReference type="PRINTS" id="PR00696">
    <property type="entry name" value="RSOLVASERUVC"/>
</dbReference>
<keyword evidence="8" id="KW-0460">Magnesium</keyword>
<keyword evidence="4" id="KW-0479">Metal-binding</keyword>
<accession>A0A6J6IY87</accession>
<comment type="similarity">
    <text evidence="1">Belongs to the RuvC family.</text>
</comment>
<dbReference type="InterPro" id="IPR036397">
    <property type="entry name" value="RNaseH_sf"/>
</dbReference>
<gene>
    <name evidence="12" type="ORF">UFOPK2032_00488</name>
</gene>
<dbReference type="AlphaFoldDB" id="A0A6J6IY87"/>
<sequence>MTRILGIDPGLTRCGVGVVELAKGRKVSLVDVTVLVSSKEAELDARIGSIGKQLEVLIKKNRPDVVAIERVFSQQNLSSVMGTAQISGVAIFLANKYSIPIAMHTPTEVKAAVTGSGRAGKAQVGSMVAQLLGLKEVPRPADAADALAIAICQAFRGVNTSTSYTKAQFKWHEAAKSATTKSKR</sequence>
<dbReference type="HAMAP" id="MF_00034">
    <property type="entry name" value="RuvC"/>
    <property type="match status" value="1"/>
</dbReference>
<dbReference type="InterPro" id="IPR020563">
    <property type="entry name" value="X-over_junc_endoDNase_Mg_BS"/>
</dbReference>
<dbReference type="PROSITE" id="PS01321">
    <property type="entry name" value="RUVC"/>
    <property type="match status" value="1"/>
</dbReference>
<keyword evidence="3" id="KW-0540">Nuclease</keyword>
<evidence type="ECO:0000256" key="3">
    <source>
        <dbReference type="ARBA" id="ARBA00022722"/>
    </source>
</evidence>
<organism evidence="12">
    <name type="scientific">freshwater metagenome</name>
    <dbReference type="NCBI Taxonomy" id="449393"/>
    <lineage>
        <taxon>unclassified sequences</taxon>
        <taxon>metagenomes</taxon>
        <taxon>ecological metagenomes</taxon>
    </lineage>
</organism>
<dbReference type="SUPFAM" id="SSF53098">
    <property type="entry name" value="Ribonuclease H-like"/>
    <property type="match status" value="1"/>
</dbReference>